<dbReference type="PANTHER" id="PTHR15462:SF8">
    <property type="entry name" value="SERINE PROTEASE"/>
    <property type="match status" value="1"/>
</dbReference>
<dbReference type="PANTHER" id="PTHR15462">
    <property type="entry name" value="SERINE PROTEASE"/>
    <property type="match status" value="1"/>
</dbReference>
<keyword evidence="4 6" id="KW-0378">Hydrolase</keyword>
<evidence type="ECO:0000256" key="3">
    <source>
        <dbReference type="ARBA" id="ARBA00022729"/>
    </source>
</evidence>
<evidence type="ECO:0000256" key="2">
    <source>
        <dbReference type="ARBA" id="ARBA00022670"/>
    </source>
</evidence>
<evidence type="ECO:0000256" key="6">
    <source>
        <dbReference type="RuleBase" id="RU004296"/>
    </source>
</evidence>
<dbReference type="InterPro" id="IPR028301">
    <property type="entry name" value="V8_his_AS"/>
</dbReference>
<evidence type="ECO:0000259" key="8">
    <source>
        <dbReference type="PROSITE" id="PS50240"/>
    </source>
</evidence>
<feature type="region of interest" description="Disordered" evidence="7">
    <location>
        <begin position="73"/>
        <end position="99"/>
    </location>
</feature>
<dbReference type="GeneID" id="92851373"/>
<evidence type="ECO:0000256" key="7">
    <source>
        <dbReference type="SAM" id="MobiDB-lite"/>
    </source>
</evidence>
<dbReference type="PROSITE" id="PS00672">
    <property type="entry name" value="V8_HIS"/>
    <property type="match status" value="1"/>
</dbReference>
<dbReference type="PRINTS" id="PR00839">
    <property type="entry name" value="V8PROTEASE"/>
</dbReference>
<dbReference type="InterPro" id="IPR001254">
    <property type="entry name" value="Trypsin_dom"/>
</dbReference>
<evidence type="ECO:0000313" key="9">
    <source>
        <dbReference type="EMBL" id="ASB91191.1"/>
    </source>
</evidence>
<organism evidence="9 10">
    <name type="scientific">Bacillus sonorensis</name>
    <dbReference type="NCBI Taxonomy" id="119858"/>
    <lineage>
        <taxon>Bacteria</taxon>
        <taxon>Bacillati</taxon>
        <taxon>Bacillota</taxon>
        <taxon>Bacilli</taxon>
        <taxon>Bacillales</taxon>
        <taxon>Bacillaceae</taxon>
        <taxon>Bacillus</taxon>
    </lineage>
</organism>
<dbReference type="Pfam" id="PF00089">
    <property type="entry name" value="Trypsin"/>
    <property type="match status" value="1"/>
</dbReference>
<dbReference type="SUPFAM" id="SSF50494">
    <property type="entry name" value="Trypsin-like serine proteases"/>
    <property type="match status" value="1"/>
</dbReference>
<dbReference type="InterPro" id="IPR000126">
    <property type="entry name" value="V8_ser_AS"/>
</dbReference>
<keyword evidence="3 6" id="KW-0732">Signal</keyword>
<feature type="chain" id="PRO_5045010927" description="Serine protease" evidence="6">
    <location>
        <begin position="29"/>
        <end position="318"/>
    </location>
</feature>
<accession>A0ABN5AKY3</accession>
<dbReference type="EMBL" id="CP021920">
    <property type="protein sequence ID" value="ASB91191.1"/>
    <property type="molecule type" value="Genomic_DNA"/>
</dbReference>
<proteinExistence type="inferred from homology"/>
<dbReference type="GO" id="GO:0016787">
    <property type="term" value="F:hydrolase activity"/>
    <property type="evidence" value="ECO:0007669"/>
    <property type="project" value="UniProtKB-KW"/>
</dbReference>
<gene>
    <name evidence="9" type="ORF">S101395_04703</name>
</gene>
<keyword evidence="2 6" id="KW-0645">Protease</keyword>
<feature type="compositionally biased region" description="Polar residues" evidence="7">
    <location>
        <begin position="28"/>
        <end position="49"/>
    </location>
</feature>
<dbReference type="InterPro" id="IPR050966">
    <property type="entry name" value="Glutamyl_endopeptidase"/>
</dbReference>
<feature type="signal peptide" evidence="6">
    <location>
        <begin position="1"/>
        <end position="28"/>
    </location>
</feature>
<sequence length="318" mass="33544">MKKSVTRVLMAGLIGISIYSMGIDSAQAASSPHTPVSSDPSYKPDSSASYDPAIKTNKNGAYSKAFEGTGKLDAPLYQEKSKPTKKSPAGPRYSPKSVIGSDERTRVTNTTAYPYRAIVHISSSIGSCTGWLIGPKTVATAGHCIYDTASGSFAGTATVSPGRNGSTYPYGSVTSTRYFIPSGYRSGNSNYDYGAIELSQPIGNTVGYFGYSYTTSSLVGTSVTISGYPGDKTSGTQWQMSGNIAVSETYKLQYAIDTYGGQSGSPVYEASSSRTNCSGPCSLAVHTNGVYGGSSYNRGTRITKEVFDNLTNWKNSAQ</sequence>
<feature type="domain" description="Peptidase S1" evidence="8">
    <location>
        <begin position="98"/>
        <end position="318"/>
    </location>
</feature>
<dbReference type="InterPro" id="IPR008256">
    <property type="entry name" value="Peptidase_S1B"/>
</dbReference>
<reference evidence="9 10" key="1">
    <citation type="submission" date="2017-06" db="EMBL/GenBank/DDBJ databases">
        <title>Genome sequence of Bacillus sonorensis strain SRCM101395.</title>
        <authorList>
            <person name="Cho S.H."/>
        </authorList>
    </citation>
    <scope>NUCLEOTIDE SEQUENCE [LARGE SCALE GENOMIC DNA]</scope>
    <source>
        <strain evidence="9 10">SRCM101395</strain>
    </source>
</reference>
<dbReference type="Gene3D" id="2.40.10.10">
    <property type="entry name" value="Trypsin-like serine proteases"/>
    <property type="match status" value="2"/>
</dbReference>
<dbReference type="PROSITE" id="PS50240">
    <property type="entry name" value="TRYPSIN_DOM"/>
    <property type="match status" value="1"/>
</dbReference>
<dbReference type="PROSITE" id="PS00673">
    <property type="entry name" value="V8_SER"/>
    <property type="match status" value="1"/>
</dbReference>
<evidence type="ECO:0000256" key="4">
    <source>
        <dbReference type="ARBA" id="ARBA00022801"/>
    </source>
</evidence>
<dbReference type="InterPro" id="IPR009003">
    <property type="entry name" value="Peptidase_S1_PA"/>
</dbReference>
<dbReference type="InterPro" id="IPR043504">
    <property type="entry name" value="Peptidase_S1_PA_chymotrypsin"/>
</dbReference>
<comment type="similarity">
    <text evidence="1 6">Belongs to the peptidase S1B family.</text>
</comment>
<name>A0ABN5AKY3_9BACI</name>
<keyword evidence="10" id="KW-1185">Reference proteome</keyword>
<dbReference type="RefSeq" id="WP_006640110.1">
    <property type="nucleotide sequence ID" value="NZ_BORD01000008.1"/>
</dbReference>
<evidence type="ECO:0000313" key="10">
    <source>
        <dbReference type="Proteomes" id="UP000196877"/>
    </source>
</evidence>
<feature type="region of interest" description="Disordered" evidence="7">
    <location>
        <begin position="28"/>
        <end position="54"/>
    </location>
</feature>
<evidence type="ECO:0000256" key="5">
    <source>
        <dbReference type="ARBA" id="ARBA00022825"/>
    </source>
</evidence>
<dbReference type="Proteomes" id="UP000196877">
    <property type="component" value="Chromosome"/>
</dbReference>
<protein>
    <recommendedName>
        <fullName evidence="6">Serine protease</fullName>
        <ecNumber evidence="6">3.4.21.-</ecNumber>
    </recommendedName>
</protein>
<evidence type="ECO:0000256" key="1">
    <source>
        <dbReference type="ARBA" id="ARBA00008764"/>
    </source>
</evidence>
<keyword evidence="5 6" id="KW-0720">Serine protease</keyword>
<dbReference type="EC" id="3.4.21.-" evidence="6"/>